<evidence type="ECO:0000256" key="6">
    <source>
        <dbReference type="RuleBase" id="RU003690"/>
    </source>
</evidence>
<name>A0A2A3X876_BREAU</name>
<evidence type="ECO:0000256" key="2">
    <source>
        <dbReference type="ARBA" id="ARBA00012744"/>
    </source>
</evidence>
<dbReference type="InterPro" id="IPR017853">
    <property type="entry name" value="GH"/>
</dbReference>
<dbReference type="GO" id="GO:0016052">
    <property type="term" value="P:carbohydrate catabolic process"/>
    <property type="evidence" value="ECO:0007669"/>
    <property type="project" value="TreeGrafter"/>
</dbReference>
<feature type="active site" description="Nucleophile" evidence="5">
    <location>
        <position position="361"/>
    </location>
</feature>
<evidence type="ECO:0000256" key="5">
    <source>
        <dbReference type="PROSITE-ProRule" id="PRU10055"/>
    </source>
</evidence>
<dbReference type="EMBL" id="NRGX01000001">
    <property type="protein sequence ID" value="PCC19871.1"/>
    <property type="molecule type" value="Genomic_DNA"/>
</dbReference>
<keyword evidence="3" id="KW-0378">Hydrolase</keyword>
<comment type="caution">
    <text evidence="7">The sequence shown here is derived from an EMBL/GenBank/DDBJ whole genome shotgun (WGS) entry which is preliminary data.</text>
</comment>
<organism evidence="7 8">
    <name type="scientific">Brevibacterium aurantiacum</name>
    <dbReference type="NCBI Taxonomy" id="273384"/>
    <lineage>
        <taxon>Bacteria</taxon>
        <taxon>Bacillati</taxon>
        <taxon>Actinomycetota</taxon>
        <taxon>Actinomycetes</taxon>
        <taxon>Micrococcales</taxon>
        <taxon>Brevibacteriaceae</taxon>
        <taxon>Brevibacterium</taxon>
    </lineage>
</organism>
<evidence type="ECO:0000313" key="8">
    <source>
        <dbReference type="Proteomes" id="UP000218377"/>
    </source>
</evidence>
<dbReference type="SUPFAM" id="SSF51445">
    <property type="entry name" value="(Trans)glycosidases"/>
    <property type="match status" value="1"/>
</dbReference>
<gene>
    <name evidence="7" type="ORF">CIK79_17175</name>
</gene>
<keyword evidence="4" id="KW-0326">Glycosidase</keyword>
<dbReference type="PROSITE" id="PS00572">
    <property type="entry name" value="GLYCOSYL_HYDROL_F1_1"/>
    <property type="match status" value="1"/>
</dbReference>
<comment type="similarity">
    <text evidence="1 6">Belongs to the glycosyl hydrolase 1 family.</text>
</comment>
<dbReference type="PANTHER" id="PTHR10353:SF36">
    <property type="entry name" value="LP05116P"/>
    <property type="match status" value="1"/>
</dbReference>
<dbReference type="Proteomes" id="UP000218377">
    <property type="component" value="Unassembled WGS sequence"/>
</dbReference>
<dbReference type="PRINTS" id="PR00131">
    <property type="entry name" value="GLHYDRLASE1"/>
</dbReference>
<evidence type="ECO:0000256" key="1">
    <source>
        <dbReference type="ARBA" id="ARBA00010838"/>
    </source>
</evidence>
<dbReference type="AlphaFoldDB" id="A0A2A3X876"/>
<evidence type="ECO:0000256" key="3">
    <source>
        <dbReference type="ARBA" id="ARBA00022801"/>
    </source>
</evidence>
<sequence>MAVTPEFAPRALQTLSGLRFSTATSAFQIEGARTLDGRGRSIWDEFVDEPGNVIDSSTVDPGLDSYHRSAEDAALLAGLGVDRYRFSISWVRIIADGMAGTKPNTAGLDYYDRVVDELLGVGVTPEPTLYHWDLPTALEAAGGWLNRDTVHRFGDYVDAVADRLGDRVRHWYTINEPASTSLQGYALGELAPGHTMLFDALPTVHHQLLAHGTATTILREHGAEQVAPAINHSLILPETDTEADHEAAATLDLIYNRLFADPLLLGEYPDLEALGAQMPIRNGDMELISTPCDVYGFNYYNPTTVRGVGEGPLPFEMVPTPGAATTGFGPLWPIRPDTLRDFLIDMRTRYGSKLPPIVISENGASFPEPEVGTEPIRDDERIAYLHEHLEAVAEAIVAGVAIVGYTVWSLLDNFEWADGYTQRFGLVHVDMNTGHRTPKSSYQWYRDLIASVRA</sequence>
<dbReference type="InterPro" id="IPR001360">
    <property type="entry name" value="Glyco_hydro_1"/>
</dbReference>
<dbReference type="RefSeq" id="WP_096158691.1">
    <property type="nucleotide sequence ID" value="NZ_JBQDTZ010000018.1"/>
</dbReference>
<evidence type="ECO:0000313" key="7">
    <source>
        <dbReference type="EMBL" id="PCC19871.1"/>
    </source>
</evidence>
<dbReference type="FunFam" id="3.20.20.80:FF:000004">
    <property type="entry name" value="Beta-glucosidase 6-phospho-beta-glucosidase"/>
    <property type="match status" value="1"/>
</dbReference>
<accession>A0A2A3X876</accession>
<reference evidence="7 8" key="1">
    <citation type="journal article" date="2017" name="Elife">
        <title>Extensive horizontal gene transfer in cheese-associated bacteria.</title>
        <authorList>
            <person name="Bonham K.S."/>
            <person name="Wolfe B.E."/>
            <person name="Dutton R.J."/>
        </authorList>
    </citation>
    <scope>NUCLEOTIDE SEQUENCE [LARGE SCALE GENOMIC DNA]</scope>
    <source>
        <strain evidence="7 8">JB5</strain>
    </source>
</reference>
<dbReference type="Pfam" id="PF00232">
    <property type="entry name" value="Glyco_hydro_1"/>
    <property type="match status" value="1"/>
</dbReference>
<dbReference type="EC" id="3.2.1.21" evidence="2"/>
<dbReference type="Gene3D" id="3.20.20.80">
    <property type="entry name" value="Glycosidases"/>
    <property type="match status" value="1"/>
</dbReference>
<proteinExistence type="inferred from homology"/>
<dbReference type="InterPro" id="IPR018120">
    <property type="entry name" value="Glyco_hydro_1_AS"/>
</dbReference>
<dbReference type="GO" id="GO:0005829">
    <property type="term" value="C:cytosol"/>
    <property type="evidence" value="ECO:0007669"/>
    <property type="project" value="TreeGrafter"/>
</dbReference>
<protein>
    <recommendedName>
        <fullName evidence="2">beta-glucosidase</fullName>
        <ecNumber evidence="2">3.2.1.21</ecNumber>
    </recommendedName>
</protein>
<dbReference type="GO" id="GO:0008422">
    <property type="term" value="F:beta-glucosidase activity"/>
    <property type="evidence" value="ECO:0007669"/>
    <property type="project" value="UniProtKB-EC"/>
</dbReference>
<dbReference type="PANTHER" id="PTHR10353">
    <property type="entry name" value="GLYCOSYL HYDROLASE"/>
    <property type="match status" value="1"/>
</dbReference>
<evidence type="ECO:0000256" key="4">
    <source>
        <dbReference type="ARBA" id="ARBA00023295"/>
    </source>
</evidence>